<name>A0A348W812_9RHOB</name>
<gene>
    <name evidence="1" type="ORF">DCS45_02200</name>
</gene>
<protein>
    <submittedName>
        <fullName evidence="1">Uncharacterized protein</fullName>
    </submittedName>
</protein>
<reference evidence="1 2" key="1">
    <citation type="journal article" date="2018" name="Nat. Biotechnol.">
        <title>A standardized bacterial taxonomy based on genome phylogeny substantially revises the tree of life.</title>
        <authorList>
            <person name="Parks D.H."/>
            <person name="Chuvochina M."/>
            <person name="Waite D.W."/>
            <person name="Rinke C."/>
            <person name="Skarshewski A."/>
            <person name="Chaumeil P.A."/>
            <person name="Hugenholtz P."/>
        </authorList>
    </citation>
    <scope>NUCLEOTIDE SEQUENCE [LARGE SCALE GENOMIC DNA]</scope>
    <source>
        <strain evidence="1">UBA9169</strain>
    </source>
</reference>
<dbReference type="Proteomes" id="UP000264719">
    <property type="component" value="Unassembled WGS sequence"/>
</dbReference>
<proteinExistence type="predicted"/>
<dbReference type="AlphaFoldDB" id="A0A348W812"/>
<evidence type="ECO:0000313" key="2">
    <source>
        <dbReference type="Proteomes" id="UP000264719"/>
    </source>
</evidence>
<accession>A0A348W812</accession>
<dbReference type="EMBL" id="DMVW01000028">
    <property type="protein sequence ID" value="HAR50674.1"/>
    <property type="molecule type" value="Genomic_DNA"/>
</dbReference>
<organism evidence="1 2">
    <name type="scientific">Roseovarius nubinhibens</name>
    <dbReference type="NCBI Taxonomy" id="314263"/>
    <lineage>
        <taxon>Bacteria</taxon>
        <taxon>Pseudomonadati</taxon>
        <taxon>Pseudomonadota</taxon>
        <taxon>Alphaproteobacteria</taxon>
        <taxon>Rhodobacterales</taxon>
        <taxon>Roseobacteraceae</taxon>
        <taxon>Roseovarius</taxon>
    </lineage>
</organism>
<evidence type="ECO:0000313" key="1">
    <source>
        <dbReference type="EMBL" id="HAR50674.1"/>
    </source>
</evidence>
<sequence length="203" mass="22332">MSAFSALICLALGDSVNADTDRRMSQDEALGLITTVNIDVSDEVSDRCWTNASSIEAKLRLLFEQNEIKVEKDELAFLVAAARSVSVRAWGYRTGSVCVVGATFALRHWASSNMGGIDGLPEFSASGLVVAFSNSAVLSSKVNANQQLMEFFESNATNLVADIISARRSDVIRLFKNTYPHYGQEIPTQKEWEEYLSDFSSRN</sequence>
<comment type="caution">
    <text evidence="1">The sequence shown here is derived from an EMBL/GenBank/DDBJ whole genome shotgun (WGS) entry which is preliminary data.</text>
</comment>